<dbReference type="Proteomes" id="UP000435648">
    <property type="component" value="Chromosome"/>
</dbReference>
<organism evidence="2 3">
    <name type="scientific">Stappia indica</name>
    <dbReference type="NCBI Taxonomy" id="538381"/>
    <lineage>
        <taxon>Bacteria</taxon>
        <taxon>Pseudomonadati</taxon>
        <taxon>Pseudomonadota</taxon>
        <taxon>Alphaproteobacteria</taxon>
        <taxon>Hyphomicrobiales</taxon>
        <taxon>Stappiaceae</taxon>
        <taxon>Stappia</taxon>
    </lineage>
</organism>
<gene>
    <name evidence="2" type="ORF">GH266_19520</name>
</gene>
<reference evidence="2 3" key="1">
    <citation type="submission" date="2019-12" db="EMBL/GenBank/DDBJ databases">
        <title>The genome of Stappia indica PHM037.</title>
        <authorList>
            <person name="Kacar D."/>
            <person name="Galan B."/>
            <person name="Canedo L."/>
            <person name="Rodriguez P."/>
            <person name="de la Calle F."/>
            <person name="Garcia J.L."/>
        </authorList>
    </citation>
    <scope>NUCLEOTIDE SEQUENCE [LARGE SCALE GENOMIC DNA]</scope>
    <source>
        <strain evidence="2 3">PHM037</strain>
    </source>
</reference>
<dbReference type="EMBL" id="CP046908">
    <property type="protein sequence ID" value="QGZ36482.1"/>
    <property type="molecule type" value="Genomic_DNA"/>
</dbReference>
<sequence length="68" mass="7822">MAPVHDDDASKSPDDTPCGEQHRAPRFSIEEIKRRRRNGQQSRSFSDIIDKALVEHAETLRRLGEQHV</sequence>
<evidence type="ECO:0000313" key="2">
    <source>
        <dbReference type="EMBL" id="QGZ36482.1"/>
    </source>
</evidence>
<accession>A0A857CDE8</accession>
<proteinExistence type="predicted"/>
<feature type="region of interest" description="Disordered" evidence="1">
    <location>
        <begin position="1"/>
        <end position="45"/>
    </location>
</feature>
<dbReference type="AlphaFoldDB" id="A0A857CDE8"/>
<name>A0A857CDE8_9HYPH</name>
<evidence type="ECO:0000256" key="1">
    <source>
        <dbReference type="SAM" id="MobiDB-lite"/>
    </source>
</evidence>
<dbReference type="RefSeq" id="WP_158195317.1">
    <property type="nucleotide sequence ID" value="NZ_CP046908.1"/>
</dbReference>
<evidence type="ECO:0000313" key="3">
    <source>
        <dbReference type="Proteomes" id="UP000435648"/>
    </source>
</evidence>
<dbReference type="KEGG" id="siw:GH266_19520"/>
<protein>
    <submittedName>
        <fullName evidence="2">Uncharacterized protein</fullName>
    </submittedName>
</protein>
<feature type="compositionally biased region" description="Basic and acidic residues" evidence="1">
    <location>
        <begin position="1"/>
        <end position="33"/>
    </location>
</feature>